<dbReference type="AlphaFoldDB" id="A0A0K9PG67"/>
<dbReference type="Gene3D" id="1.25.40.20">
    <property type="entry name" value="Ankyrin repeat-containing domain"/>
    <property type="match status" value="1"/>
</dbReference>
<dbReference type="InterPro" id="IPR036770">
    <property type="entry name" value="Ankyrin_rpt-contain_sf"/>
</dbReference>
<dbReference type="Proteomes" id="UP000036987">
    <property type="component" value="Unassembled WGS sequence"/>
</dbReference>
<comment type="caution">
    <text evidence="1">The sequence shown here is derived from an EMBL/GenBank/DDBJ whole genome shotgun (WGS) entry which is preliminary data.</text>
</comment>
<accession>A0A0K9PG67</accession>
<dbReference type="PANTHER" id="PTHR24121:SF21">
    <property type="entry name" value="ANKYRIN REPEAT FAMILY PROTEIN"/>
    <property type="match status" value="1"/>
</dbReference>
<sequence>MDVGKLLEGARSGDTSQLKSLLNRPDVENICKPVDAGRNNVLHIAAKYCRTNYADEFISFLNNPTLLNHLLIQPNCKGNTPLQCAVLAGKPDFVSLLLPKMDDFGIEKKNHHGNTALHLAASGVSNDDLEIVNMLVKKCESVGLDRNNIGKHPLYIAAERGSLKITKCLLKFRYFPATLIGKTAKSTALHAAVARGDNQIFEEVLK</sequence>
<protein>
    <submittedName>
        <fullName evidence="1">Uncharacterized protein</fullName>
    </submittedName>
</protein>
<keyword evidence="2" id="KW-1185">Reference proteome</keyword>
<dbReference type="PANTHER" id="PTHR24121">
    <property type="entry name" value="NO MECHANORECEPTOR POTENTIAL C, ISOFORM D-RELATED"/>
    <property type="match status" value="1"/>
</dbReference>
<dbReference type="Pfam" id="PF12796">
    <property type="entry name" value="Ank_2"/>
    <property type="match status" value="1"/>
</dbReference>
<gene>
    <name evidence="1" type="ORF">ZOSMA_24G00910</name>
</gene>
<evidence type="ECO:0000313" key="2">
    <source>
        <dbReference type="Proteomes" id="UP000036987"/>
    </source>
</evidence>
<proteinExistence type="predicted"/>
<dbReference type="InterPro" id="IPR002110">
    <property type="entry name" value="Ankyrin_rpt"/>
</dbReference>
<dbReference type="STRING" id="29655.A0A0K9PG67"/>
<dbReference type="EMBL" id="LFYR01000864">
    <property type="protein sequence ID" value="KMZ68068.1"/>
    <property type="molecule type" value="Genomic_DNA"/>
</dbReference>
<reference evidence="2" key="1">
    <citation type="journal article" date="2016" name="Nature">
        <title>The genome of the seagrass Zostera marina reveals angiosperm adaptation to the sea.</title>
        <authorList>
            <person name="Olsen J.L."/>
            <person name="Rouze P."/>
            <person name="Verhelst B."/>
            <person name="Lin Y.-C."/>
            <person name="Bayer T."/>
            <person name="Collen J."/>
            <person name="Dattolo E."/>
            <person name="De Paoli E."/>
            <person name="Dittami S."/>
            <person name="Maumus F."/>
            <person name="Michel G."/>
            <person name="Kersting A."/>
            <person name="Lauritano C."/>
            <person name="Lohaus R."/>
            <person name="Toepel M."/>
            <person name="Tonon T."/>
            <person name="Vanneste K."/>
            <person name="Amirebrahimi M."/>
            <person name="Brakel J."/>
            <person name="Bostroem C."/>
            <person name="Chovatia M."/>
            <person name="Grimwood J."/>
            <person name="Jenkins J.W."/>
            <person name="Jueterbock A."/>
            <person name="Mraz A."/>
            <person name="Stam W.T."/>
            <person name="Tice H."/>
            <person name="Bornberg-Bauer E."/>
            <person name="Green P.J."/>
            <person name="Pearson G.A."/>
            <person name="Procaccini G."/>
            <person name="Duarte C.M."/>
            <person name="Schmutz J."/>
            <person name="Reusch T.B.H."/>
            <person name="Van de Peer Y."/>
        </authorList>
    </citation>
    <scope>NUCLEOTIDE SEQUENCE [LARGE SCALE GENOMIC DNA]</scope>
    <source>
        <strain evidence="2">cv. Finnish</strain>
    </source>
</reference>
<dbReference type="OrthoDB" id="10040922at2759"/>
<evidence type="ECO:0000313" key="1">
    <source>
        <dbReference type="EMBL" id="KMZ68068.1"/>
    </source>
</evidence>
<organism evidence="1 2">
    <name type="scientific">Zostera marina</name>
    <name type="common">Eelgrass</name>
    <dbReference type="NCBI Taxonomy" id="29655"/>
    <lineage>
        <taxon>Eukaryota</taxon>
        <taxon>Viridiplantae</taxon>
        <taxon>Streptophyta</taxon>
        <taxon>Embryophyta</taxon>
        <taxon>Tracheophyta</taxon>
        <taxon>Spermatophyta</taxon>
        <taxon>Magnoliopsida</taxon>
        <taxon>Liliopsida</taxon>
        <taxon>Zosteraceae</taxon>
        <taxon>Zostera</taxon>
    </lineage>
</organism>
<name>A0A0K9PG67_ZOSMR</name>
<dbReference type="SMART" id="SM00248">
    <property type="entry name" value="ANK"/>
    <property type="match status" value="4"/>
</dbReference>
<dbReference type="SUPFAM" id="SSF48403">
    <property type="entry name" value="Ankyrin repeat"/>
    <property type="match status" value="1"/>
</dbReference>